<dbReference type="InterPro" id="IPR003660">
    <property type="entry name" value="HAMP_dom"/>
</dbReference>
<dbReference type="Gene3D" id="3.30.450.20">
    <property type="entry name" value="PAS domain"/>
    <property type="match status" value="2"/>
</dbReference>
<dbReference type="SUPFAM" id="SSF58104">
    <property type="entry name" value="Methyl-accepting chemotaxis protein (MCP) signaling domain"/>
    <property type="match status" value="1"/>
</dbReference>
<dbReference type="GO" id="GO:0004888">
    <property type="term" value="F:transmembrane signaling receptor activity"/>
    <property type="evidence" value="ECO:0007669"/>
    <property type="project" value="InterPro"/>
</dbReference>
<evidence type="ECO:0008006" key="12">
    <source>
        <dbReference type="Google" id="ProtNLM"/>
    </source>
</evidence>
<dbReference type="SUPFAM" id="SSF55785">
    <property type="entry name" value="PYP-like sensor domain (PAS domain)"/>
    <property type="match status" value="1"/>
</dbReference>
<evidence type="ECO:0000256" key="2">
    <source>
        <dbReference type="ARBA" id="ARBA00022481"/>
    </source>
</evidence>
<dbReference type="InterPro" id="IPR004090">
    <property type="entry name" value="Chemotax_Me-accpt_rcpt"/>
</dbReference>
<name>A0A6F8PQL2_9GAMM</name>
<evidence type="ECO:0000256" key="5">
    <source>
        <dbReference type="PROSITE-ProRule" id="PRU00284"/>
    </source>
</evidence>
<dbReference type="Pfam" id="PF13188">
    <property type="entry name" value="PAS_8"/>
    <property type="match status" value="1"/>
</dbReference>
<dbReference type="Proteomes" id="UP000501466">
    <property type="component" value="Chromosome"/>
</dbReference>
<dbReference type="PRINTS" id="PR00260">
    <property type="entry name" value="CHEMTRNSDUCR"/>
</dbReference>
<dbReference type="Pfam" id="PF08447">
    <property type="entry name" value="PAS_3"/>
    <property type="match status" value="1"/>
</dbReference>
<sequence length="924" mass="101791">MRDNGPVTQVEYTLPKGMTIVSRTDLQGNIQEANEAFIEASGYEWRDLVGQPHNILRHPDVPAAVFKDFWETIKLGKPWSQTVKNRRKNGDHYWVIANATPIFENGKMSGYMSVRTPATPQQIKEAEAAYQAIAAGKIHLKHGKPTEWVDSINPLKHFELTQVILVLCGFFLFSAYAPKFIHGIPDILFEALDLLTIALIWLSVYLNGKRTNEMSKIITSISEGKFDNNIELSGNNILSNATGRLKSMQIKLGADFEEVKEALDSAQRIERALYSSSANVMVADRFRSIIFMNQSMQTMLRDIETDLQTDLPDFNVDNLMRQNIDVFHKNPHHQQDILENLTTTHNARIKVGTQTLDLVVDPIFDNNGRRIGTVTEWKNMTEQLAIEDNIAKIVADASRGVLKNQINTTHLHGFEKKLSISINDLIQSFSAITKSLSRILTAMSDGDLTNRMSGDYEGEVLAMQVAVNNALKNLEVTLGHVKIGSTEIGSMSHEVSQASDDLSQRTQEQAASLEETAASMEQLTATIKQSSDNAEKANRNAKQAALKASEGIEVMSKTLAAMHGISDLSQKIGDITSVIDSIAFQTNLLALNAAVEAARAGDHGRGFAVVASEVRNLAQKSAESSKEISNLISSARKQIHQGTELVEETNRAFDAMVSQIKEVEDLVTEVSNSSSEQALGVTQINQAVMQLDQMTQQNAALVEELSATAGNMNEQATTQAKFVSRFKINPSAVRQSAEASDAQTIDFEDAKMKHRAWNVKLEQLLAGNEVDLDKQSARKNNVCPLGKWLYGDGQKFAHLNEMKDLISLHSEMHEVVGRVIDAYDLNDLDMAHREKDRVHNLSNKIIATIDLVKHHVAKDSAAAKAAAKNHLANAHPAESPTQISKPAVSAPASKLAAHIAPKPLPSKPAKPAKPSKGDDEWDDF</sequence>
<dbReference type="InterPro" id="IPR051310">
    <property type="entry name" value="MCP_chemotaxis"/>
</dbReference>
<dbReference type="Pfam" id="PF13682">
    <property type="entry name" value="CZB"/>
    <property type="match status" value="1"/>
</dbReference>
<dbReference type="PANTHER" id="PTHR43531">
    <property type="entry name" value="PROTEIN ICFG"/>
    <property type="match status" value="1"/>
</dbReference>
<keyword evidence="11" id="KW-1185">Reference proteome</keyword>
<evidence type="ECO:0000313" key="11">
    <source>
        <dbReference type="Proteomes" id="UP000501466"/>
    </source>
</evidence>
<comment type="similarity">
    <text evidence="4">Belongs to the methyl-accepting chemotaxis (MCP) protein family.</text>
</comment>
<evidence type="ECO:0000259" key="8">
    <source>
        <dbReference type="PROSITE" id="PS50111"/>
    </source>
</evidence>
<dbReference type="Pfam" id="PF00015">
    <property type="entry name" value="MCPsignal"/>
    <property type="match status" value="1"/>
</dbReference>
<dbReference type="GO" id="GO:0005886">
    <property type="term" value="C:plasma membrane"/>
    <property type="evidence" value="ECO:0007669"/>
    <property type="project" value="TreeGrafter"/>
</dbReference>
<dbReference type="CDD" id="cd11386">
    <property type="entry name" value="MCP_signal"/>
    <property type="match status" value="1"/>
</dbReference>
<dbReference type="GO" id="GO:0007165">
    <property type="term" value="P:signal transduction"/>
    <property type="evidence" value="ECO:0007669"/>
    <property type="project" value="UniProtKB-KW"/>
</dbReference>
<dbReference type="InterPro" id="IPR001610">
    <property type="entry name" value="PAC"/>
</dbReference>
<evidence type="ECO:0000259" key="9">
    <source>
        <dbReference type="PROSITE" id="PS50885"/>
    </source>
</evidence>
<keyword evidence="2" id="KW-0488">Methylation</keyword>
<dbReference type="InterPro" id="IPR013655">
    <property type="entry name" value="PAS_fold_3"/>
</dbReference>
<dbReference type="NCBIfam" id="TIGR00229">
    <property type="entry name" value="sensory_box"/>
    <property type="match status" value="1"/>
</dbReference>
<dbReference type="InterPro" id="IPR000014">
    <property type="entry name" value="PAS"/>
</dbReference>
<feature type="region of interest" description="Disordered" evidence="7">
    <location>
        <begin position="868"/>
        <end position="924"/>
    </location>
</feature>
<dbReference type="SMART" id="SM00283">
    <property type="entry name" value="MA"/>
    <property type="match status" value="1"/>
</dbReference>
<dbReference type="PANTHER" id="PTHR43531:SF14">
    <property type="entry name" value="METHYL-ACCEPTING CHEMOTAXIS PROTEIN I-RELATED"/>
    <property type="match status" value="1"/>
</dbReference>
<dbReference type="PROSITE" id="PS50885">
    <property type="entry name" value="HAMP"/>
    <property type="match status" value="1"/>
</dbReference>
<protein>
    <recommendedName>
        <fullName evidence="12">Methyl-accepting chemotaxis protein</fullName>
    </recommendedName>
</protein>
<evidence type="ECO:0000256" key="3">
    <source>
        <dbReference type="ARBA" id="ARBA00023224"/>
    </source>
</evidence>
<dbReference type="Gene3D" id="1.20.120.30">
    <property type="entry name" value="Aspartate receptor, ligand-binding domain"/>
    <property type="match status" value="1"/>
</dbReference>
<dbReference type="RefSeq" id="WP_173292131.1">
    <property type="nucleotide sequence ID" value="NZ_AP021888.1"/>
</dbReference>
<gene>
    <name evidence="10" type="ORF">THMIRHAT_21570</name>
</gene>
<evidence type="ECO:0000256" key="1">
    <source>
        <dbReference type="ARBA" id="ARBA00004370"/>
    </source>
</evidence>
<feature type="compositionally biased region" description="Low complexity" evidence="7">
    <location>
        <begin position="868"/>
        <end position="877"/>
    </location>
</feature>
<evidence type="ECO:0000256" key="4">
    <source>
        <dbReference type="ARBA" id="ARBA00029447"/>
    </source>
</evidence>
<reference evidence="11" key="1">
    <citation type="submission" date="2019-11" db="EMBL/GenBank/DDBJ databases">
        <title>Isolation and characterization of two novel species in the genus Thiomicrorhabdus.</title>
        <authorList>
            <person name="Mochizuki J."/>
            <person name="Kojima H."/>
            <person name="Fukui M."/>
        </authorList>
    </citation>
    <scope>NUCLEOTIDE SEQUENCE [LARGE SCALE GENOMIC DNA]</scope>
    <source>
        <strain evidence="11">AkT22</strain>
    </source>
</reference>
<dbReference type="InterPro" id="IPR035965">
    <property type="entry name" value="PAS-like_dom_sf"/>
</dbReference>
<dbReference type="GO" id="GO:0006935">
    <property type="term" value="P:chemotaxis"/>
    <property type="evidence" value="ECO:0007669"/>
    <property type="project" value="InterPro"/>
</dbReference>
<dbReference type="Gene3D" id="1.10.287.950">
    <property type="entry name" value="Methyl-accepting chemotaxis protein"/>
    <property type="match status" value="1"/>
</dbReference>
<dbReference type="FunFam" id="1.10.287.950:FF:000001">
    <property type="entry name" value="Methyl-accepting chemotaxis sensory transducer"/>
    <property type="match status" value="1"/>
</dbReference>
<dbReference type="InterPro" id="IPR025991">
    <property type="entry name" value="Chemoreceptor_zinc-bind_dom"/>
</dbReference>
<organism evidence="10 11">
    <name type="scientific">Thiosulfativibrio zosterae</name>
    <dbReference type="NCBI Taxonomy" id="2675053"/>
    <lineage>
        <taxon>Bacteria</taxon>
        <taxon>Pseudomonadati</taxon>
        <taxon>Pseudomonadota</taxon>
        <taxon>Gammaproteobacteria</taxon>
        <taxon>Thiotrichales</taxon>
        <taxon>Piscirickettsiaceae</taxon>
        <taxon>Thiosulfativibrio</taxon>
    </lineage>
</organism>
<dbReference type="EMBL" id="AP021888">
    <property type="protein sequence ID" value="BBP44411.1"/>
    <property type="molecule type" value="Genomic_DNA"/>
</dbReference>
<feature type="domain" description="Methyl-accepting transducer" evidence="8">
    <location>
        <begin position="484"/>
        <end position="713"/>
    </location>
</feature>
<dbReference type="CDD" id="cd00130">
    <property type="entry name" value="PAS"/>
    <property type="match status" value="1"/>
</dbReference>
<feature type="domain" description="HAMP" evidence="9">
    <location>
        <begin position="427"/>
        <end position="479"/>
    </location>
</feature>
<dbReference type="InterPro" id="IPR004089">
    <property type="entry name" value="MCPsignal_dom"/>
</dbReference>
<proteinExistence type="inferred from homology"/>
<evidence type="ECO:0000313" key="10">
    <source>
        <dbReference type="EMBL" id="BBP44411.1"/>
    </source>
</evidence>
<dbReference type="SMART" id="SM00086">
    <property type="entry name" value="PAC"/>
    <property type="match status" value="1"/>
</dbReference>
<comment type="subcellular location">
    <subcellularLocation>
        <location evidence="1">Membrane</location>
    </subcellularLocation>
</comment>
<accession>A0A6F8PQL2</accession>
<evidence type="ECO:0000256" key="6">
    <source>
        <dbReference type="SAM" id="Coils"/>
    </source>
</evidence>
<evidence type="ECO:0000256" key="7">
    <source>
        <dbReference type="SAM" id="MobiDB-lite"/>
    </source>
</evidence>
<dbReference type="KEGG" id="tzo:THMIRHAT_21570"/>
<keyword evidence="6" id="KW-0175">Coiled coil</keyword>
<feature type="coiled-coil region" evidence="6">
    <location>
        <begin position="503"/>
        <end position="547"/>
    </location>
</feature>
<dbReference type="PROSITE" id="PS50111">
    <property type="entry name" value="CHEMOTAXIS_TRANSDUC_2"/>
    <property type="match status" value="1"/>
</dbReference>
<keyword evidence="3 5" id="KW-0807">Transducer</keyword>
<dbReference type="AlphaFoldDB" id="A0A6F8PQL2"/>